<evidence type="ECO:0000256" key="3">
    <source>
        <dbReference type="ARBA" id="ARBA00005349"/>
    </source>
</evidence>
<name>A0A0K0XUW7_9GAMM</name>
<evidence type="ECO:0000256" key="2">
    <source>
        <dbReference type="ARBA" id="ARBA00004749"/>
    </source>
</evidence>
<dbReference type="GO" id="GO:0016705">
    <property type="term" value="F:oxidoreductase activity, acting on paired donors, with incorporation or reduction of molecular oxygen"/>
    <property type="evidence" value="ECO:0007669"/>
    <property type="project" value="InterPro"/>
</dbReference>
<comment type="similarity">
    <text evidence="3">Belongs to the UbiH/COQ6 family.</text>
</comment>
<sequence length="401" mass="43255">MRIDVDVLVVGGGVAGATAALLLAEQGRQVALVDAQAPASDWPGEDYDPRVIALSPGSAAILEAVGAWPGPWADRMAAYGRMQVHAGRGSIEFKADQHGLQALGWIAEIPALRATLWQRIESNPRIQLFCPDRLGEVELDGPRARARLESGPRLSAELLIASDGARSPLRRLAGIEVDEWHYNQHALIAPVRTERPNDGLAWQRFTDFGPLALLPLADGRSSIVWSQASERTLAQVKMPAEEFLFEINACQDSPMGEVLEVGARHALPLVRRRARRLVQGPLVLLGDAARSVHPLAGQGLNLGLADAAALAECLTPVESLADRGRALDHYQRWRRSASELIGGGIHAINETVRLPAGLGKHLLGAGFMLGQGLWPARELFVERACGFDRDSPALARRARAA</sequence>
<dbReference type="KEGG" id="wma:WM2015_1040"/>
<dbReference type="SUPFAM" id="SSF51905">
    <property type="entry name" value="FAD/NAD(P)-binding domain"/>
    <property type="match status" value="1"/>
</dbReference>
<keyword evidence="4" id="KW-0285">Flavoprotein</keyword>
<dbReference type="InterPro" id="IPR018168">
    <property type="entry name" value="Ubi_Hdrlase_CS"/>
</dbReference>
<dbReference type="PROSITE" id="PS01304">
    <property type="entry name" value="UBIH"/>
    <property type="match status" value="1"/>
</dbReference>
<gene>
    <name evidence="8" type="ORF">WM2015_1040</name>
</gene>
<dbReference type="PATRIC" id="fig|1579979.3.peg.1063"/>
<dbReference type="InterPro" id="IPR010971">
    <property type="entry name" value="UbiH/COQ6"/>
</dbReference>
<comment type="cofactor">
    <cofactor evidence="1">
        <name>FAD</name>
        <dbReference type="ChEBI" id="CHEBI:57692"/>
    </cofactor>
</comment>
<dbReference type="GO" id="GO:0004497">
    <property type="term" value="F:monooxygenase activity"/>
    <property type="evidence" value="ECO:0007669"/>
    <property type="project" value="UniProtKB-KW"/>
</dbReference>
<evidence type="ECO:0000256" key="4">
    <source>
        <dbReference type="ARBA" id="ARBA00022630"/>
    </source>
</evidence>
<dbReference type="Proteomes" id="UP000066624">
    <property type="component" value="Chromosome"/>
</dbReference>
<dbReference type="EMBL" id="CP012154">
    <property type="protein sequence ID" value="AKS41417.1"/>
    <property type="molecule type" value="Genomic_DNA"/>
</dbReference>
<dbReference type="OrthoDB" id="9769565at2"/>
<comment type="pathway">
    <text evidence="2">Cofactor biosynthesis; ubiquinone biosynthesis.</text>
</comment>
<dbReference type="RefSeq" id="WP_049725056.1">
    <property type="nucleotide sequence ID" value="NZ_CP012154.1"/>
</dbReference>
<keyword evidence="9" id="KW-1185">Reference proteome</keyword>
<evidence type="ECO:0000256" key="7">
    <source>
        <dbReference type="ARBA" id="ARBA00023033"/>
    </source>
</evidence>
<evidence type="ECO:0000256" key="5">
    <source>
        <dbReference type="ARBA" id="ARBA00022827"/>
    </source>
</evidence>
<dbReference type="InterPro" id="IPR002938">
    <property type="entry name" value="FAD-bd"/>
</dbReference>
<protein>
    <submittedName>
        <fullName evidence="8">Uncharacterized protein</fullName>
    </submittedName>
</protein>
<evidence type="ECO:0000313" key="8">
    <source>
        <dbReference type="EMBL" id="AKS41417.1"/>
    </source>
</evidence>
<evidence type="ECO:0000256" key="1">
    <source>
        <dbReference type="ARBA" id="ARBA00001974"/>
    </source>
</evidence>
<dbReference type="InterPro" id="IPR051205">
    <property type="entry name" value="UbiH/COQ6_monooxygenase"/>
</dbReference>
<dbReference type="PANTHER" id="PTHR43876">
    <property type="entry name" value="UBIQUINONE BIOSYNTHESIS MONOOXYGENASE COQ6, MITOCHONDRIAL"/>
    <property type="match status" value="1"/>
</dbReference>
<dbReference type="AlphaFoldDB" id="A0A0K0XUW7"/>
<dbReference type="GO" id="GO:0006744">
    <property type="term" value="P:ubiquinone biosynthetic process"/>
    <property type="evidence" value="ECO:0007669"/>
    <property type="project" value="UniProtKB-UniPathway"/>
</dbReference>
<proteinExistence type="inferred from homology"/>
<dbReference type="PRINTS" id="PR00420">
    <property type="entry name" value="RNGMNOXGNASE"/>
</dbReference>
<dbReference type="STRING" id="1579979.WM2015_1040"/>
<keyword evidence="6" id="KW-0560">Oxidoreductase</keyword>
<dbReference type="PANTHER" id="PTHR43876:SF7">
    <property type="entry name" value="UBIQUINONE BIOSYNTHESIS MONOOXYGENASE COQ6, MITOCHONDRIAL"/>
    <property type="match status" value="1"/>
</dbReference>
<keyword evidence="5" id="KW-0274">FAD</keyword>
<dbReference type="NCBIfam" id="TIGR01988">
    <property type="entry name" value="Ubi-OHases"/>
    <property type="match status" value="1"/>
</dbReference>
<keyword evidence="7" id="KW-0503">Monooxygenase</keyword>
<organism evidence="8 9">
    <name type="scientific">Wenzhouxiangella marina</name>
    <dbReference type="NCBI Taxonomy" id="1579979"/>
    <lineage>
        <taxon>Bacteria</taxon>
        <taxon>Pseudomonadati</taxon>
        <taxon>Pseudomonadota</taxon>
        <taxon>Gammaproteobacteria</taxon>
        <taxon>Chromatiales</taxon>
        <taxon>Wenzhouxiangellaceae</taxon>
        <taxon>Wenzhouxiangella</taxon>
    </lineage>
</organism>
<evidence type="ECO:0000256" key="6">
    <source>
        <dbReference type="ARBA" id="ARBA00023002"/>
    </source>
</evidence>
<dbReference type="Gene3D" id="3.50.50.60">
    <property type="entry name" value="FAD/NAD(P)-binding domain"/>
    <property type="match status" value="2"/>
</dbReference>
<dbReference type="GO" id="GO:0071949">
    <property type="term" value="F:FAD binding"/>
    <property type="evidence" value="ECO:0007669"/>
    <property type="project" value="InterPro"/>
</dbReference>
<reference evidence="8 9" key="1">
    <citation type="submission" date="2015-07" db="EMBL/GenBank/DDBJ databases">
        <authorList>
            <person name="Noorani M."/>
        </authorList>
    </citation>
    <scope>NUCLEOTIDE SEQUENCE [LARGE SCALE GENOMIC DNA]</scope>
    <source>
        <strain evidence="8 9">KCTC 42284</strain>
    </source>
</reference>
<dbReference type="Pfam" id="PF01494">
    <property type="entry name" value="FAD_binding_3"/>
    <property type="match status" value="1"/>
</dbReference>
<dbReference type="UniPathway" id="UPA00232"/>
<dbReference type="InterPro" id="IPR036188">
    <property type="entry name" value="FAD/NAD-bd_sf"/>
</dbReference>
<accession>A0A0K0XUW7</accession>
<evidence type="ECO:0000313" key="9">
    <source>
        <dbReference type="Proteomes" id="UP000066624"/>
    </source>
</evidence>